<gene>
    <name evidence="1" type="ORF">LQ564_04695</name>
</gene>
<name>A0ABS8Q1I4_9BURK</name>
<accession>A0ABS8Q1I4</accession>
<evidence type="ECO:0000313" key="1">
    <source>
        <dbReference type="EMBL" id="MCD2515606.1"/>
    </source>
</evidence>
<evidence type="ECO:0000313" key="2">
    <source>
        <dbReference type="Proteomes" id="UP001179361"/>
    </source>
</evidence>
<sequence length="129" mass="13839">MKFLLKKKNLVLISLAAVTVLFISLLLTFLISDGNKAATNGVFRSADVMKTIGRVEKIILTGSSSKYSGSAGCADFRYLVVGEAGMEIVNVRVEKTDGSGRTWRVLELTEGLGADFNRSCWSRTGGDGA</sequence>
<dbReference type="Proteomes" id="UP001179361">
    <property type="component" value="Unassembled WGS sequence"/>
</dbReference>
<keyword evidence="2" id="KW-1185">Reference proteome</keyword>
<comment type="caution">
    <text evidence="1">The sequence shown here is derived from an EMBL/GenBank/DDBJ whole genome shotgun (WGS) entry which is preliminary data.</text>
</comment>
<dbReference type="RefSeq" id="WP_231056908.1">
    <property type="nucleotide sequence ID" value="NZ_JAJNOC010000001.1"/>
</dbReference>
<dbReference type="EMBL" id="JAJNOC010000001">
    <property type="protein sequence ID" value="MCD2515606.1"/>
    <property type="molecule type" value="Genomic_DNA"/>
</dbReference>
<protein>
    <submittedName>
        <fullName evidence="1">Uncharacterized protein</fullName>
    </submittedName>
</protein>
<organism evidence="1 2">
    <name type="scientific">Massilia phyllostachyos</name>
    <dbReference type="NCBI Taxonomy" id="2898585"/>
    <lineage>
        <taxon>Bacteria</taxon>
        <taxon>Pseudomonadati</taxon>
        <taxon>Pseudomonadota</taxon>
        <taxon>Betaproteobacteria</taxon>
        <taxon>Burkholderiales</taxon>
        <taxon>Oxalobacteraceae</taxon>
        <taxon>Telluria group</taxon>
        <taxon>Massilia</taxon>
    </lineage>
</organism>
<reference evidence="1" key="1">
    <citation type="submission" date="2021-11" db="EMBL/GenBank/DDBJ databases">
        <title>The complete genome of Massilia sp sp. G4R7.</title>
        <authorList>
            <person name="Liu L."/>
            <person name="Yue J."/>
            <person name="Yuan J."/>
            <person name="Yang F."/>
            <person name="Li L."/>
        </authorList>
    </citation>
    <scope>NUCLEOTIDE SEQUENCE</scope>
    <source>
        <strain evidence="1">G4R7</strain>
    </source>
</reference>
<proteinExistence type="predicted"/>